<dbReference type="AlphaFoldDB" id="A0A9E8HSL7"/>
<proteinExistence type="predicted"/>
<evidence type="ECO:0000313" key="2">
    <source>
        <dbReference type="Proteomes" id="UP001164472"/>
    </source>
</evidence>
<dbReference type="RefSeq" id="WP_251811540.1">
    <property type="nucleotide sequence ID" value="NZ_CP101527.1"/>
</dbReference>
<dbReference type="Gene3D" id="3.40.30.10">
    <property type="entry name" value="Glutaredoxin"/>
    <property type="match status" value="1"/>
</dbReference>
<accession>A0A9E8HSL7</accession>
<sequence length="105" mass="11935">MEFPAKPLIPLRYIMGTYFHLRLILIEFILYSTTGCHLCEKAIEVLQVALQGQSCMLDEIDIANDDALLEQYGVRIPVLKNPKSGKEIGWPFEPKDVLLLLESES</sequence>
<dbReference type="Pfam" id="PF05768">
    <property type="entry name" value="Glrx-like"/>
    <property type="match status" value="1"/>
</dbReference>
<dbReference type="EMBL" id="CP101527">
    <property type="protein sequence ID" value="UZW75791.1"/>
    <property type="molecule type" value="Genomic_DNA"/>
</dbReference>
<gene>
    <name evidence="1" type="ORF">NNL22_04180</name>
</gene>
<name>A0A9E8HSL7_9ALTE</name>
<organism evidence="1 2">
    <name type="scientific">Alkalimarinus sediminis</name>
    <dbReference type="NCBI Taxonomy" id="1632866"/>
    <lineage>
        <taxon>Bacteria</taxon>
        <taxon>Pseudomonadati</taxon>
        <taxon>Pseudomonadota</taxon>
        <taxon>Gammaproteobacteria</taxon>
        <taxon>Alteromonadales</taxon>
        <taxon>Alteromonadaceae</taxon>
        <taxon>Alkalimarinus</taxon>
    </lineage>
</organism>
<protein>
    <submittedName>
        <fullName evidence="1">Glutaredoxin family protein</fullName>
    </submittedName>
</protein>
<evidence type="ECO:0000313" key="1">
    <source>
        <dbReference type="EMBL" id="UZW75791.1"/>
    </source>
</evidence>
<reference evidence="1" key="1">
    <citation type="submission" date="2022-07" db="EMBL/GenBank/DDBJ databases">
        <title>Alkalimarinus sp. nov., isolated from gut of a Alitta virens.</title>
        <authorList>
            <person name="Yang A.I."/>
            <person name="Shin N.-R."/>
        </authorList>
    </citation>
    <scope>NUCLEOTIDE SEQUENCE</scope>
    <source>
        <strain evidence="1">FA028</strain>
    </source>
</reference>
<dbReference type="InterPro" id="IPR008554">
    <property type="entry name" value="Glutaredoxin-like"/>
</dbReference>
<dbReference type="InterPro" id="IPR036249">
    <property type="entry name" value="Thioredoxin-like_sf"/>
</dbReference>
<dbReference type="Proteomes" id="UP001164472">
    <property type="component" value="Chromosome"/>
</dbReference>
<dbReference type="SUPFAM" id="SSF52833">
    <property type="entry name" value="Thioredoxin-like"/>
    <property type="match status" value="1"/>
</dbReference>
<dbReference type="KEGG" id="asem:NNL22_04180"/>
<keyword evidence="2" id="KW-1185">Reference proteome</keyword>